<dbReference type="EMBL" id="JTDK01000008">
    <property type="protein sequence ID" value="KHK97756.1"/>
    <property type="molecule type" value="Genomic_DNA"/>
</dbReference>
<reference evidence="2 3" key="1">
    <citation type="submission" date="2014-11" db="EMBL/GenBank/DDBJ databases">
        <title>Genome sequence of Microbacterium mangrovi MUSC 115(T).</title>
        <authorList>
            <person name="Lee L.-H."/>
        </authorList>
    </citation>
    <scope>NUCLEOTIDE SEQUENCE [LARGE SCALE GENOMIC DNA]</scope>
    <source>
        <strain evidence="2 3">MUSC 115</strain>
    </source>
</reference>
<dbReference type="Gene3D" id="3.90.1200.10">
    <property type="match status" value="1"/>
</dbReference>
<proteinExistence type="predicted"/>
<dbReference type="Gene3D" id="3.30.200.20">
    <property type="entry name" value="Phosphorylase Kinase, domain 1"/>
    <property type="match status" value="1"/>
</dbReference>
<comment type="caution">
    <text evidence="2">The sequence shown here is derived from an EMBL/GenBank/DDBJ whole genome shotgun (WGS) entry which is preliminary data.</text>
</comment>
<dbReference type="Pfam" id="PF01636">
    <property type="entry name" value="APH"/>
    <property type="match status" value="1"/>
</dbReference>
<dbReference type="PANTHER" id="PTHR47829">
    <property type="entry name" value="HYDROLASE, PUTATIVE (AFU_ORTHOLOGUE AFUA_1G12880)-RELATED"/>
    <property type="match status" value="1"/>
</dbReference>
<dbReference type="InterPro" id="IPR011009">
    <property type="entry name" value="Kinase-like_dom_sf"/>
</dbReference>
<accession>A0A0B2A840</accession>
<keyword evidence="3" id="KW-1185">Reference proteome</keyword>
<dbReference type="RefSeq" id="WP_039398711.1">
    <property type="nucleotide sequence ID" value="NZ_JTDK01000008.1"/>
</dbReference>
<sequence>MSDPVPGLDPERLGSWLHATIPDAGPEVTATLIVGGKSNLTYDVTDGSHRWIVRRPPLGHVLATAHDMAREYRVMSALAGSTVPVPRMIAFCADADVIGAPFTVMERVVGTAFTRAAQLASLGADRTRAVSERVVDTLADLHEVVPGDVGLGDFGRPDGFLVRQVERWKKQLDASHSRELPAADELYRRLAADVPADGAAGIVHGDFRLDNVLIDAQDRPAAVIDWEMATLGDPLTDLALMLVYDRLARAGGAIVADANLAPGFLSESESIDRYEARSSRDLSRFGFYLALASFKLAGIVEGIHYRSVHGQTVGDGFARIGELTEPVLQSGLDALD</sequence>
<gene>
    <name evidence="2" type="ORF">LK09_09605</name>
</gene>
<organism evidence="2 3">
    <name type="scientific">Microbacterium mangrovi</name>
    <dbReference type="NCBI Taxonomy" id="1348253"/>
    <lineage>
        <taxon>Bacteria</taxon>
        <taxon>Bacillati</taxon>
        <taxon>Actinomycetota</taxon>
        <taxon>Actinomycetes</taxon>
        <taxon>Micrococcales</taxon>
        <taxon>Microbacteriaceae</taxon>
        <taxon>Microbacterium</taxon>
    </lineage>
</organism>
<dbReference type="InterPro" id="IPR041726">
    <property type="entry name" value="ACAD10_11_N"/>
</dbReference>
<evidence type="ECO:0000313" key="3">
    <source>
        <dbReference type="Proteomes" id="UP000031030"/>
    </source>
</evidence>
<evidence type="ECO:0000313" key="2">
    <source>
        <dbReference type="EMBL" id="KHK97756.1"/>
    </source>
</evidence>
<protein>
    <submittedName>
        <fullName evidence="2">Acyl-CoA dehydrogenase</fullName>
    </submittedName>
</protein>
<name>A0A0B2A840_9MICO</name>
<feature type="domain" description="Aminoglycoside phosphotransferase" evidence="1">
    <location>
        <begin position="30"/>
        <end position="253"/>
    </location>
</feature>
<dbReference type="Proteomes" id="UP000031030">
    <property type="component" value="Unassembled WGS sequence"/>
</dbReference>
<dbReference type="InterPro" id="IPR002575">
    <property type="entry name" value="Aminoglycoside_PTrfase"/>
</dbReference>
<dbReference type="PANTHER" id="PTHR47829:SF1">
    <property type="entry name" value="HAD FAMILY PHOSPHATASE"/>
    <property type="match status" value="1"/>
</dbReference>
<dbReference type="CDD" id="cd05154">
    <property type="entry name" value="ACAD10_11_N-like"/>
    <property type="match status" value="1"/>
</dbReference>
<dbReference type="AlphaFoldDB" id="A0A0B2A840"/>
<dbReference type="OrthoDB" id="3806873at2"/>
<dbReference type="STRING" id="1348253.LK09_09605"/>
<dbReference type="SUPFAM" id="SSF56112">
    <property type="entry name" value="Protein kinase-like (PK-like)"/>
    <property type="match status" value="1"/>
</dbReference>
<dbReference type="InterPro" id="IPR052898">
    <property type="entry name" value="ACAD10-like"/>
</dbReference>
<evidence type="ECO:0000259" key="1">
    <source>
        <dbReference type="Pfam" id="PF01636"/>
    </source>
</evidence>